<organism evidence="2 3">
    <name type="scientific">Halolamina pelagica</name>
    <dbReference type="NCBI Taxonomy" id="699431"/>
    <lineage>
        <taxon>Archaea</taxon>
        <taxon>Methanobacteriati</taxon>
        <taxon>Methanobacteriota</taxon>
        <taxon>Stenosarchaea group</taxon>
        <taxon>Halobacteria</taxon>
        <taxon>Halobacteriales</taxon>
        <taxon>Haloferacaceae</taxon>
    </lineage>
</organism>
<keyword evidence="2" id="KW-0418">Kinase</keyword>
<dbReference type="InterPro" id="IPR043129">
    <property type="entry name" value="ATPase_NBD"/>
</dbReference>
<dbReference type="Pfam" id="PF00480">
    <property type="entry name" value="ROK"/>
    <property type="match status" value="1"/>
</dbReference>
<evidence type="ECO:0000256" key="1">
    <source>
        <dbReference type="SAM" id="MobiDB-lite"/>
    </source>
</evidence>
<dbReference type="Proteomes" id="UP000050535">
    <property type="component" value="Unassembled WGS sequence"/>
</dbReference>
<dbReference type="SUPFAM" id="SSF53067">
    <property type="entry name" value="Actin-like ATPase domain"/>
    <property type="match status" value="1"/>
</dbReference>
<keyword evidence="2" id="KW-0808">Transferase</keyword>
<dbReference type="PANTHER" id="PTHR18964">
    <property type="entry name" value="ROK (REPRESSOR, ORF, KINASE) FAMILY"/>
    <property type="match status" value="1"/>
</dbReference>
<dbReference type="PATRIC" id="fig|699431.3.peg.1468"/>
<dbReference type="OrthoDB" id="206224at2157"/>
<sequence length="320" mass="33079">MTAWYAGVDLGASNIKAVVGPESGSVESRARRRTPQGPDGDAVAEALLAATREALDGAGVTPEEIVHCGVASIGPLDKAAGELGRSANLGPNVDRVPLAEPLGDLLDTEVTLLNDANAGVVGERFYADRTPDDMAYLTISSGIGAGVAVDGHVLSGWDGNAAEVGHNTVEIGGLSCGCGAAGHWEAYCSGTNIPRHARHVHETEGVPTALPLAEIDAKDVFEAAGDPLADRVIERMQAFNAAGVADLVHAYAPLVVYVGGAVARNNPEQVVEPIRERLPELVMTNVPEIRLTSLGDEAVVRGALAAAITAGRNDRSQLRP</sequence>
<dbReference type="InterPro" id="IPR000600">
    <property type="entry name" value="ROK"/>
</dbReference>
<keyword evidence="3" id="KW-1185">Reference proteome</keyword>
<dbReference type="RefSeq" id="WP_054583587.1">
    <property type="nucleotide sequence ID" value="NZ_LGUC01000001.1"/>
</dbReference>
<gene>
    <name evidence="2" type="ORF">SY89_01435</name>
</gene>
<evidence type="ECO:0000313" key="2">
    <source>
        <dbReference type="EMBL" id="KPN30699.1"/>
    </source>
</evidence>
<comment type="caution">
    <text evidence="2">The sequence shown here is derived from an EMBL/GenBank/DDBJ whole genome shotgun (WGS) entry which is preliminary data.</text>
</comment>
<protein>
    <submittedName>
        <fullName evidence="2">N-acetylmannosamine kinase</fullName>
    </submittedName>
</protein>
<dbReference type="AlphaFoldDB" id="A0A0N8HZX2"/>
<accession>A0A0N8HZX2</accession>
<dbReference type="PANTHER" id="PTHR18964:SF149">
    <property type="entry name" value="BIFUNCTIONAL UDP-N-ACETYLGLUCOSAMINE 2-EPIMERASE_N-ACETYLMANNOSAMINE KINASE"/>
    <property type="match status" value="1"/>
</dbReference>
<name>A0A0N8HZX2_9EURY</name>
<dbReference type="EMBL" id="LGUC01000001">
    <property type="protein sequence ID" value="KPN30699.1"/>
    <property type="molecule type" value="Genomic_DNA"/>
</dbReference>
<dbReference type="GO" id="GO:0008761">
    <property type="term" value="F:UDP-N-acetylglucosamine 2-epimerase activity"/>
    <property type="evidence" value="ECO:0007669"/>
    <property type="project" value="TreeGrafter"/>
</dbReference>
<proteinExistence type="predicted"/>
<dbReference type="PROSITE" id="PS01125">
    <property type="entry name" value="ROK"/>
    <property type="match status" value="1"/>
</dbReference>
<dbReference type="STRING" id="699431.SY89_01435"/>
<reference evidence="3" key="1">
    <citation type="submission" date="2013-11" db="EMBL/GenBank/DDBJ databases">
        <authorList>
            <person name="Hoang H.T."/>
            <person name="Killian M.L."/>
            <person name="Madson D.M."/>
            <person name="Arruda P.H.E."/>
            <person name="Sun D."/>
            <person name="Schwartz K.J."/>
            <person name="Yoon K."/>
        </authorList>
    </citation>
    <scope>NUCLEOTIDE SEQUENCE [LARGE SCALE GENOMIC DNA]</scope>
    <source>
        <strain evidence="3">CDK2</strain>
    </source>
</reference>
<dbReference type="InterPro" id="IPR049874">
    <property type="entry name" value="ROK_cs"/>
</dbReference>
<dbReference type="Gene3D" id="3.30.420.40">
    <property type="match status" value="2"/>
</dbReference>
<feature type="region of interest" description="Disordered" evidence="1">
    <location>
        <begin position="21"/>
        <end position="40"/>
    </location>
</feature>
<dbReference type="GO" id="GO:0009384">
    <property type="term" value="F:N-acylmannosamine kinase activity"/>
    <property type="evidence" value="ECO:0007669"/>
    <property type="project" value="TreeGrafter"/>
</dbReference>
<evidence type="ECO:0000313" key="3">
    <source>
        <dbReference type="Proteomes" id="UP000050535"/>
    </source>
</evidence>